<accession>A0AA49GJN9</accession>
<feature type="transmembrane region" description="Helical" evidence="1">
    <location>
        <begin position="12"/>
        <end position="31"/>
    </location>
</feature>
<proteinExistence type="predicted"/>
<dbReference type="AlphaFoldDB" id="A0AA49GJN9"/>
<keyword evidence="1" id="KW-0472">Membrane</keyword>
<dbReference type="EMBL" id="CP120682">
    <property type="protein sequence ID" value="WKN34533.1"/>
    <property type="molecule type" value="Genomic_DNA"/>
</dbReference>
<keyword evidence="1" id="KW-1133">Transmembrane helix</keyword>
<evidence type="ECO:0000256" key="1">
    <source>
        <dbReference type="SAM" id="Phobius"/>
    </source>
</evidence>
<evidence type="ECO:0000313" key="2">
    <source>
        <dbReference type="EMBL" id="WKN34533.1"/>
    </source>
</evidence>
<dbReference type="Pfam" id="PF03729">
    <property type="entry name" value="DUF308"/>
    <property type="match status" value="1"/>
</dbReference>
<name>A0AA49GJN9_9BACT</name>
<reference evidence="2" key="1">
    <citation type="journal article" date="2023" name="Comput. Struct. Biotechnol. J.">
        <title>Discovery of a novel marine Bacteroidetes with a rich repertoire of carbohydrate-active enzymes.</title>
        <authorList>
            <person name="Chen B."/>
            <person name="Liu G."/>
            <person name="Chen Q."/>
            <person name="Wang H."/>
            <person name="Liu L."/>
            <person name="Tang K."/>
        </authorList>
    </citation>
    <scope>NUCLEOTIDE SEQUENCE</scope>
    <source>
        <strain evidence="2">TK19036</strain>
    </source>
</reference>
<keyword evidence="1" id="KW-0812">Transmembrane</keyword>
<feature type="transmembrane region" description="Helical" evidence="1">
    <location>
        <begin position="153"/>
        <end position="173"/>
    </location>
</feature>
<feature type="transmembrane region" description="Helical" evidence="1">
    <location>
        <begin position="38"/>
        <end position="59"/>
    </location>
</feature>
<organism evidence="2">
    <name type="scientific">Roseihalotalea indica</name>
    <dbReference type="NCBI Taxonomy" id="2867963"/>
    <lineage>
        <taxon>Bacteria</taxon>
        <taxon>Pseudomonadati</taxon>
        <taxon>Bacteroidota</taxon>
        <taxon>Cytophagia</taxon>
        <taxon>Cytophagales</taxon>
        <taxon>Catalimonadaceae</taxon>
        <taxon>Roseihalotalea</taxon>
    </lineage>
</organism>
<reference evidence="2" key="2">
    <citation type="journal article" date="2024" name="Antonie Van Leeuwenhoek">
        <title>Roseihalotalea indica gen. nov., sp. nov., a halophilic Bacteroidetes from mesopelagic Southwest Indian Ocean with higher carbohydrate metabolic potential.</title>
        <authorList>
            <person name="Chen B."/>
            <person name="Zhang M."/>
            <person name="Lin D."/>
            <person name="Ye J."/>
            <person name="Tang K."/>
        </authorList>
    </citation>
    <scope>NUCLEOTIDE SEQUENCE</scope>
    <source>
        <strain evidence="2">TK19036</strain>
    </source>
</reference>
<feature type="transmembrane region" description="Helical" evidence="1">
    <location>
        <begin position="127"/>
        <end position="147"/>
    </location>
</feature>
<sequence>MSKENQLIIHRSSLMLKAVGIITFGLVALCYPGEDIHAMMMPFGILVTLNGVTVISKNIRFFTGSFDWQHSFRRGLAELLIGLTAIVADIISASIFFELIALWVILTGMNQISCFYKLRDQMPHWQGMVAVGGLSILFGLFIGANLIMEVVSLTYEIAVFALVLGSSLVYAYVKLGEVRQYLGNRPGKIYSTKTLEVYYHDRTF</sequence>
<feature type="transmembrane region" description="Helical" evidence="1">
    <location>
        <begin position="79"/>
        <end position="106"/>
    </location>
</feature>
<protein>
    <submittedName>
        <fullName evidence="2">DUF308 domain-containing protein</fullName>
    </submittedName>
</protein>
<gene>
    <name evidence="2" type="ORF">K4G66_19345</name>
</gene>
<dbReference type="InterPro" id="IPR005325">
    <property type="entry name" value="DUF308_memb"/>
</dbReference>